<dbReference type="CDD" id="cd06464">
    <property type="entry name" value="ACD_sHsps-like"/>
    <property type="match status" value="1"/>
</dbReference>
<organism evidence="4 5">
    <name type="scientific">Flavilitoribacter nigricans (strain ATCC 23147 / DSM 23189 / NBRC 102662 / NCIMB 1420 / SS-2)</name>
    <name type="common">Lewinella nigricans</name>
    <dbReference type="NCBI Taxonomy" id="1122177"/>
    <lineage>
        <taxon>Bacteria</taxon>
        <taxon>Pseudomonadati</taxon>
        <taxon>Bacteroidota</taxon>
        <taxon>Saprospiria</taxon>
        <taxon>Saprospirales</taxon>
        <taxon>Lewinellaceae</taxon>
        <taxon>Flavilitoribacter</taxon>
    </lineage>
</organism>
<keyword evidence="5" id="KW-1185">Reference proteome</keyword>
<evidence type="ECO:0000313" key="5">
    <source>
        <dbReference type="Proteomes" id="UP000223913"/>
    </source>
</evidence>
<evidence type="ECO:0000256" key="1">
    <source>
        <dbReference type="PROSITE-ProRule" id="PRU00285"/>
    </source>
</evidence>
<protein>
    <submittedName>
        <fullName evidence="4">Heat-shock protein</fullName>
    </submittedName>
</protein>
<dbReference type="InterPro" id="IPR031107">
    <property type="entry name" value="Small_HSP"/>
</dbReference>
<dbReference type="InterPro" id="IPR008978">
    <property type="entry name" value="HSP20-like_chaperone"/>
</dbReference>
<dbReference type="RefSeq" id="WP_099153134.1">
    <property type="nucleotide sequence ID" value="NZ_PDUD01000031.1"/>
</dbReference>
<dbReference type="Pfam" id="PF00011">
    <property type="entry name" value="HSP20"/>
    <property type="match status" value="1"/>
</dbReference>
<evidence type="ECO:0000313" key="4">
    <source>
        <dbReference type="EMBL" id="PHN03552.1"/>
    </source>
</evidence>
<comment type="caution">
    <text evidence="4">The sequence shown here is derived from an EMBL/GenBank/DDBJ whole genome shotgun (WGS) entry which is preliminary data.</text>
</comment>
<dbReference type="EMBL" id="PDUD01000031">
    <property type="protein sequence ID" value="PHN03552.1"/>
    <property type="molecule type" value="Genomic_DNA"/>
</dbReference>
<dbReference type="Gene3D" id="2.60.40.790">
    <property type="match status" value="1"/>
</dbReference>
<proteinExistence type="inferred from homology"/>
<name>A0A2D0N4U1_FLAN2</name>
<gene>
    <name evidence="4" type="ORF">CRP01_26500</name>
</gene>
<reference evidence="4 5" key="1">
    <citation type="submission" date="2017-10" db="EMBL/GenBank/DDBJ databases">
        <title>The draft genome sequence of Lewinella nigricans NBRC 102662.</title>
        <authorList>
            <person name="Wang K."/>
        </authorList>
    </citation>
    <scope>NUCLEOTIDE SEQUENCE [LARGE SCALE GENOMIC DNA]</scope>
    <source>
        <strain evidence="4 5">NBRC 102662</strain>
    </source>
</reference>
<dbReference type="PANTHER" id="PTHR11527">
    <property type="entry name" value="HEAT-SHOCK PROTEIN 20 FAMILY MEMBER"/>
    <property type="match status" value="1"/>
</dbReference>
<evidence type="ECO:0000256" key="2">
    <source>
        <dbReference type="RuleBase" id="RU003616"/>
    </source>
</evidence>
<comment type="similarity">
    <text evidence="1 2">Belongs to the small heat shock protein (HSP20) family.</text>
</comment>
<dbReference type="SUPFAM" id="SSF49764">
    <property type="entry name" value="HSP20-like chaperones"/>
    <property type="match status" value="1"/>
</dbReference>
<dbReference type="Proteomes" id="UP000223913">
    <property type="component" value="Unassembled WGS sequence"/>
</dbReference>
<dbReference type="AlphaFoldDB" id="A0A2D0N4U1"/>
<dbReference type="PROSITE" id="PS01031">
    <property type="entry name" value="SHSP"/>
    <property type="match status" value="1"/>
</dbReference>
<dbReference type="OrthoDB" id="9814487at2"/>
<sequence>MTLIKSNFPTLPRLFDDFFTRDVFDWGNSNFSNTNTTLPAVNIVENNEGFLVEMAAPGMKKEDFTIELENEVLKITSHRETEQENKEDERYTRREFSYQSFQRTFHLPKTVVDDSRIEAKYEDGLLRIMIPKREEAKVLPPRQIQVQ</sequence>
<accession>A0A2D0N4U1</accession>
<dbReference type="InterPro" id="IPR002068">
    <property type="entry name" value="A-crystallin/Hsp20_dom"/>
</dbReference>
<evidence type="ECO:0000259" key="3">
    <source>
        <dbReference type="PROSITE" id="PS01031"/>
    </source>
</evidence>
<feature type="domain" description="SHSP" evidence="3">
    <location>
        <begin position="32"/>
        <end position="147"/>
    </location>
</feature>